<dbReference type="EMBL" id="CAACVI010000050">
    <property type="protein sequence ID" value="VEN75232.1"/>
    <property type="molecule type" value="Genomic_DNA"/>
</dbReference>
<dbReference type="Gene3D" id="3.40.350.10">
    <property type="entry name" value="Creatinase/prolidase N-terminal domain"/>
    <property type="match status" value="1"/>
</dbReference>
<proteinExistence type="predicted"/>
<dbReference type="InterPro" id="IPR036005">
    <property type="entry name" value="Creatinase/aminopeptidase-like"/>
</dbReference>
<protein>
    <submittedName>
        <fullName evidence="3">Peptidase M24</fullName>
    </submittedName>
</protein>
<gene>
    <name evidence="3" type="ORF">EPICR_70073</name>
</gene>
<organism evidence="3">
    <name type="scientific">uncultured Desulfobacteraceae bacterium</name>
    <dbReference type="NCBI Taxonomy" id="218296"/>
    <lineage>
        <taxon>Bacteria</taxon>
        <taxon>Pseudomonadati</taxon>
        <taxon>Thermodesulfobacteriota</taxon>
        <taxon>Desulfobacteria</taxon>
        <taxon>Desulfobacterales</taxon>
        <taxon>Desulfobacteraceae</taxon>
        <taxon>environmental samples</taxon>
    </lineage>
</organism>
<dbReference type="SUPFAM" id="SSF55920">
    <property type="entry name" value="Creatinase/aminopeptidase"/>
    <property type="match status" value="1"/>
</dbReference>
<evidence type="ECO:0000259" key="2">
    <source>
        <dbReference type="Pfam" id="PF01321"/>
    </source>
</evidence>
<evidence type="ECO:0000313" key="3">
    <source>
        <dbReference type="EMBL" id="VEN75232.1"/>
    </source>
</evidence>
<dbReference type="SUPFAM" id="SSF53092">
    <property type="entry name" value="Creatinase/prolidase N-terminal domain"/>
    <property type="match status" value="1"/>
</dbReference>
<dbReference type="PANTHER" id="PTHR46112:SF2">
    <property type="entry name" value="XAA-PRO AMINOPEPTIDASE P-RELATED"/>
    <property type="match status" value="1"/>
</dbReference>
<dbReference type="PANTHER" id="PTHR46112">
    <property type="entry name" value="AMINOPEPTIDASE"/>
    <property type="match status" value="1"/>
</dbReference>
<dbReference type="Gene3D" id="3.90.230.10">
    <property type="entry name" value="Creatinase/methionine aminopeptidase superfamily"/>
    <property type="match status" value="1"/>
</dbReference>
<sequence length="385" mass="42364">MKTACEKRTLEFQRRMAAAGVDIAIIQDTDSVFYLSAFRDYLGMSFGRPTLMAAPATGACAIITPGLEAEMARKMTWIHDILEWSDGVDGEWRKCLLDVLKPGKRKKIGLEINKTHPLVSAFVREEFRDAEIVEISGILSDMRMIKTPDEIRLMRQAGQVSTAMCRGGKEAIAEGVPEYEIALAVIAAGSRKAAALLEQDEPGGLFSPMIHHLQPLQSGGPDLSMAHRRPTLRRLCRGESVYMCFCEMNNFKGVKLGFDRQYWVGETSDEEARLYEIAIKAQTAALGMIRPGVRAEDVHHAAARVYQEEGFGFCYRTGRSVGFSLIEKPELKSGDKTVLKPGMTFAVDGAVSVPGKAAARVGDSVVVTDKGFDFLTPFPKHLQAV</sequence>
<feature type="domain" description="Creatinase N-terminal" evidence="2">
    <location>
        <begin position="10"/>
        <end position="145"/>
    </location>
</feature>
<reference evidence="3" key="1">
    <citation type="submission" date="2019-01" db="EMBL/GenBank/DDBJ databases">
        <authorList>
            <consortium name="Genoscope - CEA"/>
            <person name="William W."/>
        </authorList>
    </citation>
    <scope>NUCLEOTIDE SEQUENCE</scope>
    <source>
        <strain evidence="3">CR-1</strain>
    </source>
</reference>
<name>A0A484HJ70_9BACT</name>
<dbReference type="AlphaFoldDB" id="A0A484HJ70"/>
<dbReference type="InterPro" id="IPR000587">
    <property type="entry name" value="Creatinase_N"/>
</dbReference>
<evidence type="ECO:0000259" key="1">
    <source>
        <dbReference type="Pfam" id="PF00557"/>
    </source>
</evidence>
<accession>A0A484HJ70</accession>
<dbReference type="InterPro" id="IPR000994">
    <property type="entry name" value="Pept_M24"/>
</dbReference>
<dbReference type="Pfam" id="PF01321">
    <property type="entry name" value="Creatinase_N"/>
    <property type="match status" value="1"/>
</dbReference>
<dbReference type="Pfam" id="PF00557">
    <property type="entry name" value="Peptidase_M24"/>
    <property type="match status" value="1"/>
</dbReference>
<dbReference type="InterPro" id="IPR029149">
    <property type="entry name" value="Creatin/AminoP/Spt16_N"/>
</dbReference>
<feature type="domain" description="Peptidase M24" evidence="1">
    <location>
        <begin position="153"/>
        <end position="369"/>
    </location>
</feature>
<dbReference type="InterPro" id="IPR050659">
    <property type="entry name" value="Peptidase_M24B"/>
</dbReference>
<dbReference type="CDD" id="cd01066">
    <property type="entry name" value="APP_MetAP"/>
    <property type="match status" value="1"/>
</dbReference>